<sequence>MSYVLLDLMFLGCALLVTFAAVLLRRQQLSRQNVWAVAVALLCVLILTAVFDNVMIGVGLVAYDPGRITGFRVGLAPIEDFAYPIAVALLLPALWTLLPARRAPGWNPDGHPQHTGSASGVGSGENGSAENMDVDTGTSPGSGPNLNTTTTTSPGSHPRSATSGGNR</sequence>
<reference evidence="11 12" key="1">
    <citation type="submission" date="2019-03" db="EMBL/GenBank/DDBJ databases">
        <title>Genomics of glacier-inhabiting Cryobacterium strains.</title>
        <authorList>
            <person name="Liu Q."/>
            <person name="Xin Y.-H."/>
        </authorList>
    </citation>
    <scope>NUCLEOTIDE SEQUENCE [LARGE SCALE GENOMIC DNA]</scope>
    <source>
        <strain evidence="11 12">MDB2-B</strain>
    </source>
</reference>
<gene>
    <name evidence="11" type="ORF">E3O44_05300</name>
</gene>
<feature type="domain" description="Lycopene cyclase" evidence="10">
    <location>
        <begin position="8"/>
        <end position="94"/>
    </location>
</feature>
<accession>A0ABY2IDW4</accession>
<dbReference type="Proteomes" id="UP000297608">
    <property type="component" value="Unassembled WGS sequence"/>
</dbReference>
<evidence type="ECO:0000259" key="10">
    <source>
        <dbReference type="Pfam" id="PF18916"/>
    </source>
</evidence>
<comment type="caution">
    <text evidence="11">The sequence shown here is derived from an EMBL/GenBank/DDBJ whole genome shotgun (WGS) entry which is preliminary data.</text>
</comment>
<dbReference type="InterPro" id="IPR017825">
    <property type="entry name" value="Lycopene_cyclase_dom"/>
</dbReference>
<evidence type="ECO:0000313" key="12">
    <source>
        <dbReference type="Proteomes" id="UP000297608"/>
    </source>
</evidence>
<evidence type="ECO:0000256" key="8">
    <source>
        <dbReference type="SAM" id="MobiDB-lite"/>
    </source>
</evidence>
<evidence type="ECO:0000256" key="6">
    <source>
        <dbReference type="ARBA" id="ARBA00023136"/>
    </source>
</evidence>
<comment type="subcellular location">
    <subcellularLocation>
        <location evidence="1">Membrane</location>
        <topology evidence="1">Multi-pass membrane protein</topology>
    </subcellularLocation>
</comment>
<keyword evidence="6 9" id="KW-0472">Membrane</keyword>
<feature type="transmembrane region" description="Helical" evidence="9">
    <location>
        <begin position="6"/>
        <end position="24"/>
    </location>
</feature>
<evidence type="ECO:0000256" key="3">
    <source>
        <dbReference type="ARBA" id="ARBA00022692"/>
    </source>
</evidence>
<keyword evidence="3 9" id="KW-0812">Transmembrane</keyword>
<evidence type="ECO:0000313" key="11">
    <source>
        <dbReference type="EMBL" id="TFB88105.1"/>
    </source>
</evidence>
<evidence type="ECO:0000256" key="9">
    <source>
        <dbReference type="SAM" id="Phobius"/>
    </source>
</evidence>
<evidence type="ECO:0000256" key="4">
    <source>
        <dbReference type="ARBA" id="ARBA00022746"/>
    </source>
</evidence>
<evidence type="ECO:0000256" key="5">
    <source>
        <dbReference type="ARBA" id="ARBA00022989"/>
    </source>
</evidence>
<proteinExistence type="predicted"/>
<organism evidence="11 12">
    <name type="scientific">Cryobacterium algoricola</name>
    <dbReference type="NCBI Taxonomy" id="1259183"/>
    <lineage>
        <taxon>Bacteria</taxon>
        <taxon>Bacillati</taxon>
        <taxon>Actinomycetota</taxon>
        <taxon>Actinomycetes</taxon>
        <taxon>Micrococcales</taxon>
        <taxon>Microbacteriaceae</taxon>
        <taxon>Cryobacterium</taxon>
    </lineage>
</organism>
<feature type="region of interest" description="Disordered" evidence="8">
    <location>
        <begin position="106"/>
        <end position="167"/>
    </location>
</feature>
<evidence type="ECO:0000256" key="1">
    <source>
        <dbReference type="ARBA" id="ARBA00004141"/>
    </source>
</evidence>
<keyword evidence="5 9" id="KW-1133">Transmembrane helix</keyword>
<dbReference type="NCBIfam" id="TIGR03462">
    <property type="entry name" value="CarR_dom_SF"/>
    <property type="match status" value="1"/>
</dbReference>
<dbReference type="Pfam" id="PF18916">
    <property type="entry name" value="Lycopene_cyc"/>
    <property type="match status" value="1"/>
</dbReference>
<keyword evidence="7" id="KW-0413">Isomerase</keyword>
<feature type="compositionally biased region" description="Polar residues" evidence="8">
    <location>
        <begin position="136"/>
        <end position="167"/>
    </location>
</feature>
<name>A0ABY2IDW4_9MICO</name>
<keyword evidence="4" id="KW-0125">Carotenoid biosynthesis</keyword>
<dbReference type="EMBL" id="SOFG01000009">
    <property type="protein sequence ID" value="TFB88105.1"/>
    <property type="molecule type" value="Genomic_DNA"/>
</dbReference>
<evidence type="ECO:0000256" key="7">
    <source>
        <dbReference type="ARBA" id="ARBA00023235"/>
    </source>
</evidence>
<keyword evidence="12" id="KW-1185">Reference proteome</keyword>
<comment type="pathway">
    <text evidence="2">Carotenoid biosynthesis.</text>
</comment>
<feature type="transmembrane region" description="Helical" evidence="9">
    <location>
        <begin position="36"/>
        <end position="61"/>
    </location>
</feature>
<feature type="transmembrane region" description="Helical" evidence="9">
    <location>
        <begin position="81"/>
        <end position="98"/>
    </location>
</feature>
<protein>
    <submittedName>
        <fullName evidence="11">Lycopene cyclase domain-containing protein</fullName>
    </submittedName>
</protein>
<evidence type="ECO:0000256" key="2">
    <source>
        <dbReference type="ARBA" id="ARBA00004829"/>
    </source>
</evidence>
<dbReference type="RefSeq" id="WP_134533279.1">
    <property type="nucleotide sequence ID" value="NZ_SOFG01000009.1"/>
</dbReference>